<dbReference type="Proteomes" id="UP000214646">
    <property type="component" value="Unassembled WGS sequence"/>
</dbReference>
<accession>A0A225D8M2</accession>
<protein>
    <submittedName>
        <fullName evidence="1">Uncharacterized protein</fullName>
    </submittedName>
</protein>
<gene>
    <name evidence="1" type="ORF">FRUB_06443</name>
</gene>
<evidence type="ECO:0000313" key="1">
    <source>
        <dbReference type="EMBL" id="OWK37323.1"/>
    </source>
</evidence>
<evidence type="ECO:0000313" key="2">
    <source>
        <dbReference type="Proteomes" id="UP000214646"/>
    </source>
</evidence>
<reference evidence="2" key="1">
    <citation type="submission" date="2017-06" db="EMBL/GenBank/DDBJ databases">
        <title>Genome analysis of Fimbriiglobus ruber SP5, the first member of the order Planctomycetales with confirmed chitinolytic capability.</title>
        <authorList>
            <person name="Ravin N.V."/>
            <person name="Rakitin A.L."/>
            <person name="Ivanova A.A."/>
            <person name="Beletsky A.V."/>
            <person name="Kulichevskaya I.S."/>
            <person name="Mardanov A.V."/>
            <person name="Dedysh S.N."/>
        </authorList>
    </citation>
    <scope>NUCLEOTIDE SEQUENCE [LARGE SCALE GENOMIC DNA]</scope>
    <source>
        <strain evidence="2">SP5</strain>
    </source>
</reference>
<proteinExistence type="predicted"/>
<keyword evidence="2" id="KW-1185">Reference proteome</keyword>
<dbReference type="EMBL" id="NIDE01000014">
    <property type="protein sequence ID" value="OWK37323.1"/>
    <property type="molecule type" value="Genomic_DNA"/>
</dbReference>
<organism evidence="1 2">
    <name type="scientific">Fimbriiglobus ruber</name>
    <dbReference type="NCBI Taxonomy" id="1908690"/>
    <lineage>
        <taxon>Bacteria</taxon>
        <taxon>Pseudomonadati</taxon>
        <taxon>Planctomycetota</taxon>
        <taxon>Planctomycetia</taxon>
        <taxon>Gemmatales</taxon>
        <taxon>Gemmataceae</taxon>
        <taxon>Fimbriiglobus</taxon>
    </lineage>
</organism>
<dbReference type="AlphaFoldDB" id="A0A225D8M2"/>
<comment type="caution">
    <text evidence="1">The sequence shown here is derived from an EMBL/GenBank/DDBJ whole genome shotgun (WGS) entry which is preliminary data.</text>
</comment>
<sequence length="38" mass="4016">MPVSEQLQFGHGFIAVEMGETSTQGDYCDCGFNSATAS</sequence>
<name>A0A225D8M2_9BACT</name>